<reference evidence="1" key="1">
    <citation type="submission" date="2020-05" db="EMBL/GenBank/DDBJ databases">
        <title>Phylogenomic resolution of chytrid fungi.</title>
        <authorList>
            <person name="Stajich J.E."/>
            <person name="Amses K."/>
            <person name="Simmons R."/>
            <person name="Seto K."/>
            <person name="Myers J."/>
            <person name="Bonds A."/>
            <person name="Quandt C.A."/>
            <person name="Barry K."/>
            <person name="Liu P."/>
            <person name="Grigoriev I."/>
            <person name="Longcore J.E."/>
            <person name="James T.Y."/>
        </authorList>
    </citation>
    <scope>NUCLEOTIDE SEQUENCE</scope>
    <source>
        <strain evidence="1">JEL0513</strain>
    </source>
</reference>
<dbReference type="Proteomes" id="UP001211907">
    <property type="component" value="Unassembled WGS sequence"/>
</dbReference>
<organism evidence="1 2">
    <name type="scientific">Physocladia obscura</name>
    <dbReference type="NCBI Taxonomy" id="109957"/>
    <lineage>
        <taxon>Eukaryota</taxon>
        <taxon>Fungi</taxon>
        <taxon>Fungi incertae sedis</taxon>
        <taxon>Chytridiomycota</taxon>
        <taxon>Chytridiomycota incertae sedis</taxon>
        <taxon>Chytridiomycetes</taxon>
        <taxon>Chytridiales</taxon>
        <taxon>Chytriomycetaceae</taxon>
        <taxon>Physocladia</taxon>
    </lineage>
</organism>
<evidence type="ECO:0000313" key="2">
    <source>
        <dbReference type="Proteomes" id="UP001211907"/>
    </source>
</evidence>
<comment type="caution">
    <text evidence="1">The sequence shown here is derived from an EMBL/GenBank/DDBJ whole genome shotgun (WGS) entry which is preliminary data.</text>
</comment>
<dbReference type="AlphaFoldDB" id="A0AAD5SMM1"/>
<sequence length="105" mass="11560">MVLGSKYIEIVKFLCQPWDNDGCGLIDQILSDEPSAKLGFERLLMLVVDRFATKDPNSELAKIVGNYGGGGGGWDAVQAEAKIDTSKILVERKEDEIMAQCFHIV</sequence>
<proteinExistence type="predicted"/>
<protein>
    <submittedName>
        <fullName evidence="1">Uncharacterized protein</fullName>
    </submittedName>
</protein>
<evidence type="ECO:0000313" key="1">
    <source>
        <dbReference type="EMBL" id="KAJ3079478.1"/>
    </source>
</evidence>
<keyword evidence="2" id="KW-1185">Reference proteome</keyword>
<accession>A0AAD5SMM1</accession>
<gene>
    <name evidence="1" type="ORF">HK100_010405</name>
</gene>
<name>A0AAD5SMM1_9FUNG</name>
<dbReference type="EMBL" id="JADGJH010005729">
    <property type="protein sequence ID" value="KAJ3079478.1"/>
    <property type="molecule type" value="Genomic_DNA"/>
</dbReference>